<dbReference type="GeneID" id="71854114"/>
<dbReference type="PRINTS" id="PR00368">
    <property type="entry name" value="FADPNR"/>
</dbReference>
<evidence type="ECO:0000256" key="1">
    <source>
        <dbReference type="ARBA" id="ARBA00001974"/>
    </source>
</evidence>
<dbReference type="PANTHER" id="PTHR42716">
    <property type="entry name" value="L-ASPARTATE OXIDASE"/>
    <property type="match status" value="1"/>
</dbReference>
<comment type="similarity">
    <text evidence="3">Belongs to the FAD-dependent oxidoreductase 2 family. NadB subfamily.</text>
</comment>
<evidence type="ECO:0000313" key="12">
    <source>
        <dbReference type="EMBL" id="MFC4248704.1"/>
    </source>
</evidence>
<dbReference type="PRINTS" id="PR00411">
    <property type="entry name" value="PNDRDTASEI"/>
</dbReference>
<dbReference type="Gene3D" id="1.20.58.100">
    <property type="entry name" value="Fumarate reductase/succinate dehydrogenase flavoprotein-like, C-terminal domain"/>
    <property type="match status" value="1"/>
</dbReference>
<keyword evidence="8" id="KW-0560">Oxidoreductase</keyword>
<dbReference type="SUPFAM" id="SSF56425">
    <property type="entry name" value="Succinate dehydrogenase/fumarate reductase flavoprotein, catalytic domain"/>
    <property type="match status" value="1"/>
</dbReference>
<dbReference type="InterPro" id="IPR027477">
    <property type="entry name" value="Succ_DH/fumarate_Rdtase_cat_sf"/>
</dbReference>
<comment type="caution">
    <text evidence="12">The sequence shown here is derived from an EMBL/GenBank/DDBJ whole genome shotgun (WGS) entry which is preliminary data.</text>
</comment>
<evidence type="ECO:0000256" key="3">
    <source>
        <dbReference type="ARBA" id="ARBA00008562"/>
    </source>
</evidence>
<keyword evidence="5" id="KW-0285">Flavoprotein</keyword>
<dbReference type="Pfam" id="PF02910">
    <property type="entry name" value="Succ_DH_flav_C"/>
    <property type="match status" value="1"/>
</dbReference>
<evidence type="ECO:0000259" key="11">
    <source>
        <dbReference type="Pfam" id="PF02910"/>
    </source>
</evidence>
<keyword evidence="7" id="KW-0274">FAD</keyword>
<dbReference type="SUPFAM" id="SSF51905">
    <property type="entry name" value="FAD/NAD(P)-binding domain"/>
    <property type="match status" value="1"/>
</dbReference>
<dbReference type="Gene3D" id="3.90.700.10">
    <property type="entry name" value="Succinate dehydrogenase/fumarate reductase flavoprotein, catalytic domain"/>
    <property type="match status" value="1"/>
</dbReference>
<accession>A0ABD5P315</accession>
<dbReference type="PANTHER" id="PTHR42716:SF2">
    <property type="entry name" value="L-ASPARTATE OXIDASE, CHLOROPLASTIC"/>
    <property type="match status" value="1"/>
</dbReference>
<dbReference type="InterPro" id="IPR003953">
    <property type="entry name" value="FAD-dep_OxRdtase_2_FAD-bd"/>
</dbReference>
<dbReference type="EMBL" id="JBHSDJ010000126">
    <property type="protein sequence ID" value="MFC4248704.1"/>
    <property type="molecule type" value="Genomic_DNA"/>
</dbReference>
<reference evidence="12 13" key="1">
    <citation type="journal article" date="2014" name="Int. J. Syst. Evol. Microbiol.">
        <title>Complete genome sequence of Corynebacterium casei LMG S-19264T (=DSM 44701T), isolated from a smear-ripened cheese.</title>
        <authorList>
            <consortium name="US DOE Joint Genome Institute (JGI-PGF)"/>
            <person name="Walter F."/>
            <person name="Albersmeier A."/>
            <person name="Kalinowski J."/>
            <person name="Ruckert C."/>
        </authorList>
    </citation>
    <scope>NUCLEOTIDE SEQUENCE [LARGE SCALE GENOMIC DNA]</scope>
    <source>
        <strain evidence="12 13">IBRC-M 10912</strain>
    </source>
</reference>
<dbReference type="InterPro" id="IPR037099">
    <property type="entry name" value="Fum_R/Succ_DH_flav-like_C_sf"/>
</dbReference>
<dbReference type="EC" id="1.4.3.16" evidence="4"/>
<dbReference type="GO" id="GO:0019363">
    <property type="term" value="P:pyridine nucleotide biosynthetic process"/>
    <property type="evidence" value="ECO:0007669"/>
    <property type="project" value="UniProtKB-KW"/>
</dbReference>
<evidence type="ECO:0000256" key="7">
    <source>
        <dbReference type="ARBA" id="ARBA00022827"/>
    </source>
</evidence>
<dbReference type="AlphaFoldDB" id="A0ABD5P315"/>
<gene>
    <name evidence="12" type="ORF">ACFOZ7_17525</name>
</gene>
<comment type="cofactor">
    <cofactor evidence="1">
        <name>FAD</name>
        <dbReference type="ChEBI" id="CHEBI:57692"/>
    </cofactor>
</comment>
<evidence type="ECO:0000256" key="2">
    <source>
        <dbReference type="ARBA" id="ARBA00004950"/>
    </source>
</evidence>
<dbReference type="InterPro" id="IPR015939">
    <property type="entry name" value="Fum_Rdtase/Succ_DH_flav-like_C"/>
</dbReference>
<keyword evidence="6" id="KW-0662">Pyridine nucleotide biosynthesis</keyword>
<dbReference type="Pfam" id="PF00890">
    <property type="entry name" value="FAD_binding_2"/>
    <property type="match status" value="1"/>
</dbReference>
<evidence type="ECO:0000256" key="4">
    <source>
        <dbReference type="ARBA" id="ARBA00012173"/>
    </source>
</evidence>
<evidence type="ECO:0000256" key="6">
    <source>
        <dbReference type="ARBA" id="ARBA00022642"/>
    </source>
</evidence>
<dbReference type="Proteomes" id="UP001595821">
    <property type="component" value="Unassembled WGS sequence"/>
</dbReference>
<sequence>MTGYDTADVLVVGSGIAGCAAALAAAREGADVLVVTKATRPEDASTDWAQGGISTTRGDPESLKADVLAASDGTADEDAIDVLLEDADDAVEDVLLETLEVEFDEAGDDFDYTREAGHSVRRILHVDATTGTHILRPFLEYLDDHERVEIRQDTAALELLTHEGRVHGVVTDEKADGNPVYAGATVLATGGVGVLYPRSTNPDDATGDGIAMAALAGAEVADLEYVQFHPTAFDGDDPFLLSEALRGEGAVLRNGDGERFMPDYHPDADLAPRDVVARAVAREREGTDEVVLDVSTLEDEFEADYPAIAEKCRDRGIDGDEIPVAPCEHFLCGGIDVDDRGRTSLDRLYAVGECARTGVHGANRLASTSLLEGLVWGLRAGADAVGNGNDGEVIEAPDLRNSDPELPERFAAEKFVRLQRTMDEYLGLERDLEDVARAGAVLRRLKGEVDAYTRTRTSRSLYELRHACVTALLIARSAAENPESRGCHYVVDEGANQAEPETPADD</sequence>
<dbReference type="InterPro" id="IPR036188">
    <property type="entry name" value="FAD/NAD-bd_sf"/>
</dbReference>
<dbReference type="GO" id="GO:0008734">
    <property type="term" value="F:L-aspartate oxidase activity"/>
    <property type="evidence" value="ECO:0007669"/>
    <property type="project" value="UniProtKB-EC"/>
</dbReference>
<evidence type="ECO:0000259" key="10">
    <source>
        <dbReference type="Pfam" id="PF00890"/>
    </source>
</evidence>
<evidence type="ECO:0000313" key="13">
    <source>
        <dbReference type="Proteomes" id="UP001595821"/>
    </source>
</evidence>
<comment type="pathway">
    <text evidence="2">Cofactor biosynthesis; NAD(+) biosynthesis; iminoaspartate from L-aspartate (oxidase route): step 1/1.</text>
</comment>
<evidence type="ECO:0000256" key="8">
    <source>
        <dbReference type="ARBA" id="ARBA00023002"/>
    </source>
</evidence>
<evidence type="ECO:0000256" key="9">
    <source>
        <dbReference type="ARBA" id="ARBA00030386"/>
    </source>
</evidence>
<evidence type="ECO:0000256" key="5">
    <source>
        <dbReference type="ARBA" id="ARBA00022630"/>
    </source>
</evidence>
<dbReference type="SUPFAM" id="SSF46977">
    <property type="entry name" value="Succinate dehydrogenase/fumarate reductase flavoprotein C-terminal domain"/>
    <property type="match status" value="1"/>
</dbReference>
<name>A0ABD5P315_9EURY</name>
<dbReference type="Gene3D" id="3.50.50.60">
    <property type="entry name" value="FAD/NAD(P)-binding domain"/>
    <property type="match status" value="1"/>
</dbReference>
<proteinExistence type="inferred from homology"/>
<dbReference type="InterPro" id="IPR005288">
    <property type="entry name" value="NadB"/>
</dbReference>
<protein>
    <recommendedName>
        <fullName evidence="4">L-aspartate oxidase</fullName>
        <ecNumber evidence="4">1.4.3.16</ecNumber>
    </recommendedName>
    <alternativeName>
        <fullName evidence="9">Quinolinate synthase B</fullName>
    </alternativeName>
</protein>
<dbReference type="RefSeq" id="WP_246966206.1">
    <property type="nucleotide sequence ID" value="NZ_CP095397.1"/>
</dbReference>
<dbReference type="FunFam" id="3.90.700.10:FF:000002">
    <property type="entry name" value="L-aspartate oxidase"/>
    <property type="match status" value="1"/>
</dbReference>
<organism evidence="12 13">
    <name type="scientific">Natribaculum luteum</name>
    <dbReference type="NCBI Taxonomy" id="1586232"/>
    <lineage>
        <taxon>Archaea</taxon>
        <taxon>Methanobacteriati</taxon>
        <taxon>Methanobacteriota</taxon>
        <taxon>Stenosarchaea group</taxon>
        <taxon>Halobacteria</taxon>
        <taxon>Halobacteriales</taxon>
        <taxon>Natrialbaceae</taxon>
        <taxon>Natribaculum</taxon>
    </lineage>
</organism>
<feature type="domain" description="Fumarate reductase/succinate dehydrogenase flavoprotein-like C-terminal" evidence="11">
    <location>
        <begin position="417"/>
        <end position="492"/>
    </location>
</feature>
<feature type="domain" description="FAD-dependent oxidoreductase 2 FAD-binding" evidence="10">
    <location>
        <begin position="8"/>
        <end position="370"/>
    </location>
</feature>